<dbReference type="RefSeq" id="WP_173154657.1">
    <property type="nucleotide sequence ID" value="NZ_AP022871.1"/>
</dbReference>
<keyword evidence="2" id="KW-0547">Nucleotide-binding</keyword>
<dbReference type="GO" id="GO:0005524">
    <property type="term" value="F:ATP binding"/>
    <property type="evidence" value="ECO:0007669"/>
    <property type="project" value="UniProtKB-KW"/>
</dbReference>
<gene>
    <name evidence="5" type="ORF">Psuf_011810</name>
</gene>
<dbReference type="InterPro" id="IPR003439">
    <property type="entry name" value="ABC_transporter-like_ATP-bd"/>
</dbReference>
<feature type="domain" description="ABC transporter" evidence="4">
    <location>
        <begin position="21"/>
        <end position="269"/>
    </location>
</feature>
<dbReference type="GO" id="GO:0016887">
    <property type="term" value="F:ATP hydrolysis activity"/>
    <property type="evidence" value="ECO:0007669"/>
    <property type="project" value="InterPro"/>
</dbReference>
<dbReference type="SMART" id="SM00382">
    <property type="entry name" value="AAA"/>
    <property type="match status" value="1"/>
</dbReference>
<sequence length="275" mass="30145">MTHATARTPEKPAPAAAVPSLDVRDAAVNLGGVKALDGVSLTVESGRLYGLAGPNGSGKSTLLAAISRLLDLTSGSILVGGEDIMRRSPFQVARMGLARTFQTVRLMPQFSVLENAMLGADQSVYGSSFLRQWLMPWWTRSREARVRARAEAALERLHLMDLRDQPPLSLSYGVQRKVEIARALTAEPRLLLLDEPTAGMNRTERDEIGELLLRLRNEGVTQVLVEHDLKMMVDICDHLYVLDSGHLIASGRPTECIREPKVVEAYLGRGRRAAA</sequence>
<keyword evidence="6" id="KW-1185">Reference proteome</keyword>
<reference evidence="5 6" key="1">
    <citation type="submission" date="2020-03" db="EMBL/GenBank/DDBJ databases">
        <title>Whole genome shotgun sequence of Phytohabitans suffuscus NBRC 105367.</title>
        <authorList>
            <person name="Komaki H."/>
            <person name="Tamura T."/>
        </authorList>
    </citation>
    <scope>NUCLEOTIDE SEQUENCE [LARGE SCALE GENOMIC DNA]</scope>
    <source>
        <strain evidence="5 6">NBRC 105367</strain>
    </source>
</reference>
<dbReference type="InterPro" id="IPR051120">
    <property type="entry name" value="ABC_AA/LPS_Transport"/>
</dbReference>
<name>A0A6F8YD15_9ACTN</name>
<organism evidence="5 6">
    <name type="scientific">Phytohabitans suffuscus</name>
    <dbReference type="NCBI Taxonomy" id="624315"/>
    <lineage>
        <taxon>Bacteria</taxon>
        <taxon>Bacillati</taxon>
        <taxon>Actinomycetota</taxon>
        <taxon>Actinomycetes</taxon>
        <taxon>Micromonosporales</taxon>
        <taxon>Micromonosporaceae</taxon>
    </lineage>
</organism>
<evidence type="ECO:0000256" key="2">
    <source>
        <dbReference type="ARBA" id="ARBA00022741"/>
    </source>
</evidence>
<dbReference type="CDD" id="cd03219">
    <property type="entry name" value="ABC_Mj1267_LivG_branched"/>
    <property type="match status" value="1"/>
</dbReference>
<evidence type="ECO:0000259" key="4">
    <source>
        <dbReference type="PROSITE" id="PS50893"/>
    </source>
</evidence>
<dbReference type="GO" id="GO:0005886">
    <property type="term" value="C:plasma membrane"/>
    <property type="evidence" value="ECO:0007669"/>
    <property type="project" value="TreeGrafter"/>
</dbReference>
<dbReference type="KEGG" id="psuu:Psuf_011810"/>
<accession>A0A6F8YD15</accession>
<keyword evidence="3 5" id="KW-0067">ATP-binding</keyword>
<dbReference type="SUPFAM" id="SSF52540">
    <property type="entry name" value="P-loop containing nucleoside triphosphate hydrolases"/>
    <property type="match status" value="1"/>
</dbReference>
<dbReference type="InterPro" id="IPR027417">
    <property type="entry name" value="P-loop_NTPase"/>
</dbReference>
<evidence type="ECO:0000313" key="6">
    <source>
        <dbReference type="Proteomes" id="UP000503011"/>
    </source>
</evidence>
<reference evidence="5 6" key="2">
    <citation type="submission" date="2020-03" db="EMBL/GenBank/DDBJ databases">
        <authorList>
            <person name="Ichikawa N."/>
            <person name="Kimura A."/>
            <person name="Kitahashi Y."/>
            <person name="Uohara A."/>
        </authorList>
    </citation>
    <scope>NUCLEOTIDE SEQUENCE [LARGE SCALE GENOMIC DNA]</scope>
    <source>
        <strain evidence="5 6">NBRC 105367</strain>
    </source>
</reference>
<dbReference type="AlphaFoldDB" id="A0A6F8YD15"/>
<proteinExistence type="predicted"/>
<protein>
    <submittedName>
        <fullName evidence="5">ABC transporter ATP-binding protein</fullName>
    </submittedName>
</protein>
<dbReference type="EMBL" id="AP022871">
    <property type="protein sequence ID" value="BCB83868.1"/>
    <property type="molecule type" value="Genomic_DNA"/>
</dbReference>
<dbReference type="Proteomes" id="UP000503011">
    <property type="component" value="Chromosome"/>
</dbReference>
<keyword evidence="1" id="KW-0813">Transport</keyword>
<dbReference type="PROSITE" id="PS50893">
    <property type="entry name" value="ABC_TRANSPORTER_2"/>
    <property type="match status" value="1"/>
</dbReference>
<evidence type="ECO:0000256" key="3">
    <source>
        <dbReference type="ARBA" id="ARBA00022840"/>
    </source>
</evidence>
<dbReference type="Pfam" id="PF00005">
    <property type="entry name" value="ABC_tran"/>
    <property type="match status" value="1"/>
</dbReference>
<dbReference type="InterPro" id="IPR003593">
    <property type="entry name" value="AAA+_ATPase"/>
</dbReference>
<dbReference type="Gene3D" id="3.40.50.300">
    <property type="entry name" value="P-loop containing nucleotide triphosphate hydrolases"/>
    <property type="match status" value="1"/>
</dbReference>
<dbReference type="PANTHER" id="PTHR45772">
    <property type="entry name" value="CONSERVED COMPONENT OF ABC TRANSPORTER FOR NATURAL AMINO ACIDS-RELATED"/>
    <property type="match status" value="1"/>
</dbReference>
<evidence type="ECO:0000313" key="5">
    <source>
        <dbReference type="EMBL" id="BCB83868.1"/>
    </source>
</evidence>
<evidence type="ECO:0000256" key="1">
    <source>
        <dbReference type="ARBA" id="ARBA00022448"/>
    </source>
</evidence>